<name>A0A974HZS6_XENLA</name>
<proteinExistence type="predicted"/>
<dbReference type="AlphaFoldDB" id="A0A974HZS6"/>
<gene>
    <name evidence="1" type="ORF">XELAEV_18008748mg</name>
</gene>
<reference evidence="2" key="1">
    <citation type="journal article" date="2016" name="Nature">
        <title>Genome evolution in the allotetraploid frog Xenopus laevis.</title>
        <authorList>
            <person name="Session A.M."/>
            <person name="Uno Y."/>
            <person name="Kwon T."/>
            <person name="Chapman J.A."/>
            <person name="Toyoda A."/>
            <person name="Takahashi S."/>
            <person name="Fukui A."/>
            <person name="Hikosaka A."/>
            <person name="Suzuki A."/>
            <person name="Kondo M."/>
            <person name="van Heeringen S.J."/>
            <person name="Quigley I."/>
            <person name="Heinz S."/>
            <person name="Ogino H."/>
            <person name="Ochi H."/>
            <person name="Hellsten U."/>
            <person name="Lyons J.B."/>
            <person name="Simakov O."/>
            <person name="Putnam N."/>
            <person name="Stites J."/>
            <person name="Kuroki Y."/>
            <person name="Tanaka T."/>
            <person name="Michiue T."/>
            <person name="Watanabe M."/>
            <person name="Bogdanovic O."/>
            <person name="Lister R."/>
            <person name="Georgiou G."/>
            <person name="Paranjpe S.S."/>
            <person name="van Kruijsbergen I."/>
            <person name="Shu S."/>
            <person name="Carlson J."/>
            <person name="Kinoshita T."/>
            <person name="Ohta Y."/>
            <person name="Mawaribuchi S."/>
            <person name="Jenkins J."/>
            <person name="Grimwood J."/>
            <person name="Schmutz J."/>
            <person name="Mitros T."/>
            <person name="Mozaffari S.V."/>
            <person name="Suzuki Y."/>
            <person name="Haramoto Y."/>
            <person name="Yamamoto T.S."/>
            <person name="Takagi C."/>
            <person name="Heald R."/>
            <person name="Miller K."/>
            <person name="Haudenschild C."/>
            <person name="Kitzman J."/>
            <person name="Nakayama T."/>
            <person name="Izutsu Y."/>
            <person name="Robert J."/>
            <person name="Fortriede J."/>
            <person name="Burns K."/>
            <person name="Lotay V."/>
            <person name="Karimi K."/>
            <person name="Yasuoka Y."/>
            <person name="Dichmann D.S."/>
            <person name="Flajnik M.F."/>
            <person name="Houston D.W."/>
            <person name="Shendure J."/>
            <person name="DuPasquier L."/>
            <person name="Vize P.D."/>
            <person name="Zorn A.M."/>
            <person name="Ito M."/>
            <person name="Marcotte E.M."/>
            <person name="Wallingford J.B."/>
            <person name="Ito Y."/>
            <person name="Asashima M."/>
            <person name="Ueno N."/>
            <person name="Matsuda Y."/>
            <person name="Veenstra G.J."/>
            <person name="Fujiyama A."/>
            <person name="Harland R.M."/>
            <person name="Taira M."/>
            <person name="Rokhsar D.S."/>
        </authorList>
    </citation>
    <scope>NUCLEOTIDE SEQUENCE [LARGE SCALE GENOMIC DNA]</scope>
    <source>
        <strain evidence="2">J</strain>
    </source>
</reference>
<sequence>MQTFSRFISSSSLTFLKIKCLTCGEKGFGERTSVYGNLLIFTTGDQSFTIGFSRFQNGLVDRKHIFLTSFLARK</sequence>
<evidence type="ECO:0000313" key="1">
    <source>
        <dbReference type="EMBL" id="OCT96542.1"/>
    </source>
</evidence>
<evidence type="ECO:0000313" key="2">
    <source>
        <dbReference type="Proteomes" id="UP000694892"/>
    </source>
</evidence>
<organism evidence="1 2">
    <name type="scientific">Xenopus laevis</name>
    <name type="common">African clawed frog</name>
    <dbReference type="NCBI Taxonomy" id="8355"/>
    <lineage>
        <taxon>Eukaryota</taxon>
        <taxon>Metazoa</taxon>
        <taxon>Chordata</taxon>
        <taxon>Craniata</taxon>
        <taxon>Vertebrata</taxon>
        <taxon>Euteleostomi</taxon>
        <taxon>Amphibia</taxon>
        <taxon>Batrachia</taxon>
        <taxon>Anura</taxon>
        <taxon>Pipoidea</taxon>
        <taxon>Pipidae</taxon>
        <taxon>Xenopodinae</taxon>
        <taxon>Xenopus</taxon>
        <taxon>Xenopus</taxon>
    </lineage>
</organism>
<accession>A0A974HZS6</accession>
<dbReference type="Proteomes" id="UP000694892">
    <property type="component" value="Chromosome 1S"/>
</dbReference>
<dbReference type="EMBL" id="CM004467">
    <property type="protein sequence ID" value="OCT96542.1"/>
    <property type="molecule type" value="Genomic_DNA"/>
</dbReference>
<protein>
    <submittedName>
        <fullName evidence="1">Uncharacterized protein</fullName>
    </submittedName>
</protein>